<protein>
    <recommendedName>
        <fullName evidence="3">Pseudouridine synthase</fullName>
        <ecNumber evidence="3">5.4.99.-</ecNumber>
    </recommendedName>
</protein>
<dbReference type="GO" id="GO:0000455">
    <property type="term" value="P:enzyme-directed rRNA pseudouridine synthesis"/>
    <property type="evidence" value="ECO:0007669"/>
    <property type="project" value="TreeGrafter"/>
</dbReference>
<dbReference type="InterPro" id="IPR006145">
    <property type="entry name" value="PsdUridine_synth_RsuA/RluA"/>
</dbReference>
<feature type="active site" evidence="2">
    <location>
        <position position="122"/>
    </location>
</feature>
<dbReference type="RefSeq" id="WP_156683597.1">
    <property type="nucleotide sequence ID" value="NZ_CABWIB010000001.1"/>
</dbReference>
<comment type="similarity">
    <text evidence="1 3">Belongs to the pseudouridine synthase RluA family.</text>
</comment>
<dbReference type="GO" id="GO:0003723">
    <property type="term" value="F:RNA binding"/>
    <property type="evidence" value="ECO:0007669"/>
    <property type="project" value="InterPro"/>
</dbReference>
<keyword evidence="6" id="KW-1185">Reference proteome</keyword>
<reference evidence="5 6" key="1">
    <citation type="submission" date="2019-10" db="EMBL/GenBank/DDBJ databases">
        <authorList>
            <person name="Blom J."/>
        </authorList>
    </citation>
    <scope>NUCLEOTIDE SEQUENCE [LARGE SCALE GENOMIC DNA]</scope>
    <source>
        <strain evidence="5 6">ES3154-GLU</strain>
    </source>
</reference>
<dbReference type="EMBL" id="CABWIB010000001">
    <property type="protein sequence ID" value="VWL85618.1"/>
    <property type="molecule type" value="Genomic_DNA"/>
</dbReference>
<accession>A0A6I8MEH4</accession>
<dbReference type="InterPro" id="IPR006225">
    <property type="entry name" value="PsdUridine_synth_RluC/D"/>
</dbReference>
<dbReference type="InterPro" id="IPR020103">
    <property type="entry name" value="PsdUridine_synth_cat_dom_sf"/>
</dbReference>
<evidence type="ECO:0000256" key="3">
    <source>
        <dbReference type="RuleBase" id="RU362028"/>
    </source>
</evidence>
<dbReference type="SUPFAM" id="SSF55120">
    <property type="entry name" value="Pseudouridine synthase"/>
    <property type="match status" value="1"/>
</dbReference>
<dbReference type="AlphaFoldDB" id="A0A6I8MEH4"/>
<evidence type="ECO:0000313" key="6">
    <source>
        <dbReference type="Proteomes" id="UP000419017"/>
    </source>
</evidence>
<keyword evidence="3" id="KW-0413">Isomerase</keyword>
<dbReference type="Pfam" id="PF00849">
    <property type="entry name" value="PseudoU_synth_2"/>
    <property type="match status" value="1"/>
</dbReference>
<name>A0A6I8MEH4_9FUSO</name>
<comment type="function">
    <text evidence="3">Responsible for synthesis of pseudouridine from uracil.</text>
</comment>
<evidence type="ECO:0000259" key="4">
    <source>
        <dbReference type="Pfam" id="PF00849"/>
    </source>
</evidence>
<dbReference type="GO" id="GO:0140098">
    <property type="term" value="F:catalytic activity, acting on RNA"/>
    <property type="evidence" value="ECO:0007669"/>
    <property type="project" value="UniProtKB-ARBA"/>
</dbReference>
<dbReference type="NCBIfam" id="TIGR00005">
    <property type="entry name" value="rluA_subfam"/>
    <property type="match status" value="1"/>
</dbReference>
<dbReference type="EC" id="5.4.99.-" evidence="3"/>
<dbReference type="Gene3D" id="3.30.2350.10">
    <property type="entry name" value="Pseudouridine synthase"/>
    <property type="match status" value="1"/>
</dbReference>
<proteinExistence type="inferred from homology"/>
<feature type="domain" description="Pseudouridine synthase RsuA/RluA-like" evidence="4">
    <location>
        <begin position="80"/>
        <end position="223"/>
    </location>
</feature>
<sequence length="281" mass="33211">MKKFKLDSSTRRMRVSMYLKTYHSYSSRSMRTLQIFLDGKKVKASKKLPSTGILKVYEKEKETNIKPIKKELDIVFEDEDILVINKPYNLVTHPTLKKVDFTLANFVVAHINTVPRFYNRLDMDTTGLIVVAKNAFSQSYLQKFGDLKKKYMAIVEGKLEKKEYIVDAPIYKDNDNLRRIIDKRGQEAKTIIKRLAYNKENDISLIECTLLTGRTHQIRVHTSYIGHAILGDKLYNDNNKYKGRQLLHAYYLKFKHPRKEEVIELKIPLYKDMQEWSWEYE</sequence>
<dbReference type="InterPro" id="IPR050188">
    <property type="entry name" value="RluA_PseudoU_synthase"/>
</dbReference>
<comment type="catalytic activity">
    <reaction evidence="3">
        <text>a uridine in RNA = a pseudouridine in RNA</text>
        <dbReference type="Rhea" id="RHEA:48348"/>
        <dbReference type="Rhea" id="RHEA-COMP:12068"/>
        <dbReference type="Rhea" id="RHEA-COMP:12069"/>
        <dbReference type="ChEBI" id="CHEBI:65314"/>
        <dbReference type="ChEBI" id="CHEBI:65315"/>
    </reaction>
</comment>
<dbReference type="PANTHER" id="PTHR21600">
    <property type="entry name" value="MITOCHONDRIAL RNA PSEUDOURIDINE SYNTHASE"/>
    <property type="match status" value="1"/>
</dbReference>
<organism evidence="5 6">
    <name type="scientific">Oceanivirga miroungae</name>
    <dbReference type="NCBI Taxonomy" id="1130046"/>
    <lineage>
        <taxon>Bacteria</taxon>
        <taxon>Fusobacteriati</taxon>
        <taxon>Fusobacteriota</taxon>
        <taxon>Fusobacteriia</taxon>
        <taxon>Fusobacteriales</taxon>
        <taxon>Leptotrichiaceae</taxon>
        <taxon>Oceanivirga</taxon>
    </lineage>
</organism>
<dbReference type="Proteomes" id="UP000419017">
    <property type="component" value="Unassembled WGS sequence"/>
</dbReference>
<dbReference type="PANTHER" id="PTHR21600:SF44">
    <property type="entry name" value="RIBOSOMAL LARGE SUBUNIT PSEUDOURIDINE SYNTHASE D"/>
    <property type="match status" value="1"/>
</dbReference>
<dbReference type="CDD" id="cd02869">
    <property type="entry name" value="PseudoU_synth_RluA_like"/>
    <property type="match status" value="1"/>
</dbReference>
<gene>
    <name evidence="5" type="ORF">OMES3154_00903</name>
</gene>
<dbReference type="GO" id="GO:0009982">
    <property type="term" value="F:pseudouridine synthase activity"/>
    <property type="evidence" value="ECO:0007669"/>
    <property type="project" value="InterPro"/>
</dbReference>
<evidence type="ECO:0000256" key="2">
    <source>
        <dbReference type="PIRSR" id="PIRSR606225-1"/>
    </source>
</evidence>
<evidence type="ECO:0000313" key="5">
    <source>
        <dbReference type="EMBL" id="VWL85618.1"/>
    </source>
</evidence>
<evidence type="ECO:0000256" key="1">
    <source>
        <dbReference type="ARBA" id="ARBA00010876"/>
    </source>
</evidence>